<keyword evidence="1" id="KW-0521">NADP</keyword>
<dbReference type="InterPro" id="IPR051603">
    <property type="entry name" value="Zinc-ADH_QOR/CCCR"/>
</dbReference>
<evidence type="ECO:0000313" key="4">
    <source>
        <dbReference type="EMBL" id="MBE9375348.1"/>
    </source>
</evidence>
<dbReference type="Pfam" id="PF08240">
    <property type="entry name" value="ADH_N"/>
    <property type="match status" value="1"/>
</dbReference>
<dbReference type="GO" id="GO:0016491">
    <property type="term" value="F:oxidoreductase activity"/>
    <property type="evidence" value="ECO:0007669"/>
    <property type="project" value="InterPro"/>
</dbReference>
<protein>
    <submittedName>
        <fullName evidence="4">NADP-dependent oxidoreductase</fullName>
    </submittedName>
</protein>
<dbReference type="PANTHER" id="PTHR44154">
    <property type="entry name" value="QUINONE OXIDOREDUCTASE"/>
    <property type="match status" value="1"/>
</dbReference>
<dbReference type="RefSeq" id="WP_193928821.1">
    <property type="nucleotide sequence ID" value="NZ_JADEYC010000019.1"/>
</dbReference>
<dbReference type="Pfam" id="PF13602">
    <property type="entry name" value="ADH_zinc_N_2"/>
    <property type="match status" value="1"/>
</dbReference>
<dbReference type="CDD" id="cd05289">
    <property type="entry name" value="MDR_like_2"/>
    <property type="match status" value="1"/>
</dbReference>
<comment type="caution">
    <text evidence="4">The sequence shown here is derived from an EMBL/GenBank/DDBJ whole genome shotgun (WGS) entry which is preliminary data.</text>
</comment>
<evidence type="ECO:0000256" key="2">
    <source>
        <dbReference type="SAM" id="MobiDB-lite"/>
    </source>
</evidence>
<dbReference type="InterPro" id="IPR013154">
    <property type="entry name" value="ADH-like_N"/>
</dbReference>
<dbReference type="SMART" id="SM00829">
    <property type="entry name" value="PKS_ER"/>
    <property type="match status" value="1"/>
</dbReference>
<dbReference type="EMBL" id="JADEYC010000019">
    <property type="protein sequence ID" value="MBE9375348.1"/>
    <property type="molecule type" value="Genomic_DNA"/>
</dbReference>
<organism evidence="4 5">
    <name type="scientific">Saccharopolyspora montiporae</name>
    <dbReference type="NCBI Taxonomy" id="2781240"/>
    <lineage>
        <taxon>Bacteria</taxon>
        <taxon>Bacillati</taxon>
        <taxon>Actinomycetota</taxon>
        <taxon>Actinomycetes</taxon>
        <taxon>Pseudonocardiales</taxon>
        <taxon>Pseudonocardiaceae</taxon>
        <taxon>Saccharopolyspora</taxon>
    </lineage>
</organism>
<dbReference type="InterPro" id="IPR011032">
    <property type="entry name" value="GroES-like_sf"/>
</dbReference>
<gene>
    <name evidence="4" type="ORF">IQ251_12920</name>
</gene>
<evidence type="ECO:0000313" key="5">
    <source>
        <dbReference type="Proteomes" id="UP000598360"/>
    </source>
</evidence>
<dbReference type="SUPFAM" id="SSF50129">
    <property type="entry name" value="GroES-like"/>
    <property type="match status" value="1"/>
</dbReference>
<dbReference type="Gene3D" id="3.40.50.720">
    <property type="entry name" value="NAD(P)-binding Rossmann-like Domain"/>
    <property type="match status" value="1"/>
</dbReference>
<evidence type="ECO:0000256" key="1">
    <source>
        <dbReference type="ARBA" id="ARBA00022857"/>
    </source>
</evidence>
<dbReference type="InterPro" id="IPR020843">
    <property type="entry name" value="ER"/>
</dbReference>
<dbReference type="SUPFAM" id="SSF51735">
    <property type="entry name" value="NAD(P)-binding Rossmann-fold domains"/>
    <property type="match status" value="1"/>
</dbReference>
<proteinExistence type="predicted"/>
<dbReference type="Proteomes" id="UP000598360">
    <property type="component" value="Unassembled WGS sequence"/>
</dbReference>
<dbReference type="AlphaFoldDB" id="A0A929BD04"/>
<dbReference type="InterPro" id="IPR036291">
    <property type="entry name" value="NAD(P)-bd_dom_sf"/>
</dbReference>
<sequence length="298" mass="30713">MRAVEFAEFGGPDVLQVQEVEVPEPGPDDVRVAVRCAGVNPADGKLRAGVMGNPTLPHRPGLELSGAVDAAGAAAGFRVGDEVFGWARGGAYAERALTGVLTRKPAELSWQDAGSLPVAGEAALRGLRLLHVQRGDVLLVHGAGGVVGSLATQLAATRGARILGTCGAHDDDYVRSLGATPVRYGPGLVERVRRVTPWVDAVLDAAGAGVLGDSTVLRGSTERIITLADPAADEHGVVFSGGKPGDRTTGVLTDLAEQVVAGRLVLRHARSYPLTDAARAHRDSETGGHSGKLTLDVS</sequence>
<accession>A0A929BD04</accession>
<keyword evidence="5" id="KW-1185">Reference proteome</keyword>
<name>A0A929BD04_9PSEU</name>
<dbReference type="Gene3D" id="3.90.180.10">
    <property type="entry name" value="Medium-chain alcohol dehydrogenases, catalytic domain"/>
    <property type="match status" value="1"/>
</dbReference>
<dbReference type="PANTHER" id="PTHR44154:SF1">
    <property type="entry name" value="QUINONE OXIDOREDUCTASE"/>
    <property type="match status" value="1"/>
</dbReference>
<evidence type="ECO:0000259" key="3">
    <source>
        <dbReference type="SMART" id="SM00829"/>
    </source>
</evidence>
<feature type="domain" description="Enoyl reductase (ER)" evidence="3">
    <location>
        <begin position="10"/>
        <end position="295"/>
    </location>
</feature>
<reference evidence="4" key="1">
    <citation type="submission" date="2020-10" db="EMBL/GenBank/DDBJ databases">
        <title>Diversity and distribution of actinomycetes associated with coral in the coast of Hainan.</title>
        <authorList>
            <person name="Li F."/>
        </authorList>
    </citation>
    <scope>NUCLEOTIDE SEQUENCE</scope>
    <source>
        <strain evidence="4">HNM0983</strain>
    </source>
</reference>
<feature type="region of interest" description="Disordered" evidence="2">
    <location>
        <begin position="277"/>
        <end position="298"/>
    </location>
</feature>